<dbReference type="PROSITE" id="PS51709">
    <property type="entry name" value="G_TRME"/>
    <property type="match status" value="1"/>
</dbReference>
<dbReference type="NCBIfam" id="NF003661">
    <property type="entry name" value="PRK05291.1-3"/>
    <property type="match status" value="1"/>
</dbReference>
<comment type="caution">
    <text evidence="9">The sequence shown here is derived from an EMBL/GenBank/DDBJ whole genome shotgun (WGS) entry which is preliminary data.</text>
</comment>
<reference evidence="9" key="1">
    <citation type="journal article" date="2014" name="Int. J. Syst. Evol. Microbiol.">
        <title>Complete genome sequence of Corynebacterium casei LMG S-19264T (=DSM 44701T), isolated from a smear-ripened cheese.</title>
        <authorList>
            <consortium name="US DOE Joint Genome Institute (JGI-PGF)"/>
            <person name="Walter F."/>
            <person name="Albersmeier A."/>
            <person name="Kalinowski J."/>
            <person name="Ruckert C."/>
        </authorList>
    </citation>
    <scope>NUCLEOTIDE SEQUENCE</scope>
    <source>
        <strain evidence="9">CGMCC 1.10998</strain>
    </source>
</reference>
<dbReference type="HAMAP" id="MF_00379">
    <property type="entry name" value="GTPase_MnmE"/>
    <property type="match status" value="1"/>
</dbReference>
<keyword evidence="5 6" id="KW-0342">GTP-binding</keyword>
<feature type="binding site" evidence="6">
    <location>
        <position position="231"/>
    </location>
    <ligand>
        <name>K(+)</name>
        <dbReference type="ChEBI" id="CHEBI:29103"/>
    </ligand>
</feature>
<feature type="binding site" evidence="6">
    <location>
        <position position="82"/>
    </location>
    <ligand>
        <name>(6S)-5-formyl-5,6,7,8-tetrahydrofolate</name>
        <dbReference type="ChEBI" id="CHEBI:57457"/>
    </ligand>
</feature>
<dbReference type="Gene3D" id="3.30.1360.120">
    <property type="entry name" value="Probable tRNA modification gtpase trme, domain 1"/>
    <property type="match status" value="1"/>
</dbReference>
<feature type="binding site" evidence="6">
    <location>
        <position position="250"/>
    </location>
    <ligand>
        <name>K(+)</name>
        <dbReference type="ChEBI" id="CHEBI:29103"/>
    </ligand>
</feature>
<dbReference type="NCBIfam" id="TIGR00231">
    <property type="entry name" value="small_GTP"/>
    <property type="match status" value="1"/>
</dbReference>
<dbReference type="GO" id="GO:0030488">
    <property type="term" value="P:tRNA methylation"/>
    <property type="evidence" value="ECO:0007669"/>
    <property type="project" value="TreeGrafter"/>
</dbReference>
<feature type="binding site" evidence="6">
    <location>
        <position position="125"/>
    </location>
    <ligand>
        <name>(6S)-5-formyl-5,6,7,8-tetrahydrofolate</name>
        <dbReference type="ChEBI" id="CHEBI:57457"/>
    </ligand>
</feature>
<dbReference type="AlphaFoldDB" id="A0A916V0G8"/>
<evidence type="ECO:0000256" key="6">
    <source>
        <dbReference type="HAMAP-Rule" id="MF_00379"/>
    </source>
</evidence>
<feature type="binding site" evidence="6">
    <location>
        <position position="255"/>
    </location>
    <ligand>
        <name>K(+)</name>
        <dbReference type="ChEBI" id="CHEBI:29103"/>
    </ligand>
</feature>
<evidence type="ECO:0000313" key="10">
    <source>
        <dbReference type="Proteomes" id="UP000637423"/>
    </source>
</evidence>
<dbReference type="Proteomes" id="UP000637423">
    <property type="component" value="Unassembled WGS sequence"/>
</dbReference>
<dbReference type="GO" id="GO:0005525">
    <property type="term" value="F:GTP binding"/>
    <property type="evidence" value="ECO:0007669"/>
    <property type="project" value="UniProtKB-UniRule"/>
</dbReference>
<comment type="function">
    <text evidence="6">Exhibits a very high intrinsic GTPase hydrolysis rate. Involved in the addition of a carboxymethylaminomethyl (cmnm) group at the wobble position (U34) of certain tRNAs, forming tRNA-cmnm(5)s(2)U34.</text>
</comment>
<dbReference type="SUPFAM" id="SSF116878">
    <property type="entry name" value="TrmE connector domain"/>
    <property type="match status" value="1"/>
</dbReference>
<dbReference type="InterPro" id="IPR025867">
    <property type="entry name" value="MnmE_helical"/>
</dbReference>
<dbReference type="PANTHER" id="PTHR42714:SF2">
    <property type="entry name" value="TRNA MODIFICATION GTPASE GTPBP3, MITOCHONDRIAL"/>
    <property type="match status" value="1"/>
</dbReference>
<keyword evidence="4 6" id="KW-0630">Potassium</keyword>
<dbReference type="Gene3D" id="3.40.50.300">
    <property type="entry name" value="P-loop containing nucleotide triphosphate hydrolases"/>
    <property type="match status" value="1"/>
</dbReference>
<protein>
    <recommendedName>
        <fullName evidence="6">tRNA modification GTPase MnmE</fullName>
        <ecNumber evidence="6">3.6.-.-</ecNumber>
    </recommendedName>
</protein>
<accession>A0A916V0G8</accession>
<comment type="similarity">
    <text evidence="1 6 7">Belongs to the TRAFAC class TrmE-Era-EngA-EngB-Septin-like GTPase superfamily. TrmE GTPase family.</text>
</comment>
<keyword evidence="6" id="KW-0378">Hydrolase</keyword>
<dbReference type="GO" id="GO:0005829">
    <property type="term" value="C:cytosol"/>
    <property type="evidence" value="ECO:0007669"/>
    <property type="project" value="TreeGrafter"/>
</dbReference>
<evidence type="ECO:0000256" key="5">
    <source>
        <dbReference type="ARBA" id="ARBA00023134"/>
    </source>
</evidence>
<dbReference type="InterPro" id="IPR018948">
    <property type="entry name" value="GTP-bd_TrmE_N"/>
</dbReference>
<dbReference type="InterPro" id="IPR031168">
    <property type="entry name" value="G_TrmE"/>
</dbReference>
<keyword evidence="6" id="KW-0479">Metal-binding</keyword>
<comment type="subcellular location">
    <subcellularLocation>
        <location evidence="6">Cytoplasm</location>
    </subcellularLocation>
</comment>
<dbReference type="SUPFAM" id="SSF52540">
    <property type="entry name" value="P-loop containing nucleoside triphosphate hydrolases"/>
    <property type="match status" value="1"/>
</dbReference>
<feature type="binding site" evidence="6">
    <location>
        <begin position="231"/>
        <end position="236"/>
    </location>
    <ligand>
        <name>GTP</name>
        <dbReference type="ChEBI" id="CHEBI:37565"/>
    </ligand>
</feature>
<dbReference type="PANTHER" id="PTHR42714">
    <property type="entry name" value="TRNA MODIFICATION GTPASE GTPBP3"/>
    <property type="match status" value="1"/>
</dbReference>
<keyword evidence="10" id="KW-1185">Reference proteome</keyword>
<dbReference type="InterPro" id="IPR027266">
    <property type="entry name" value="TrmE/GcvT-like"/>
</dbReference>
<evidence type="ECO:0000256" key="7">
    <source>
        <dbReference type="RuleBase" id="RU003313"/>
    </source>
</evidence>
<sequence length="466" mass="50766">MTYDSSPITAIATAPGRGGIGVVRISGKDLHAVVQALFGEQVFKPRHATYIPFTQADGSVIDQGIAIYFKAPHSYTGEDVLELQGHGGPVVMQMLLNRCLEAGRDLGLRLAEPGEFTQRAFMNDKLDLAQAEAVSDLIEASTEAAAKSASQSLSGVFSNVIHNLVEKVVHLRMLVEATLDFPEEEIDFLEKSDARGQLATIQAALKQVFEQAAQGALLREGLNVVLAGQPNVGKSSLLNALAGDDIAIVTPIAGTTRDKVTETIHIEGIPLNIIDTAGIRHHADEHFEAGGEIDLVEAIGIERTWAEVDKADVILHLLDASRGPTRADETIIERFPDSVPVIRIWNKIDLSGHHASVDVMDDATHVYVSAQDHIGIDLLRKELLRIAGWQQTGESLYLARERHLIALKHAHEHLENAAEYAAQNDQSLDLFAEELRLTQDRLNSITGEFTSDDLLGVIFSRFCIGK</sequence>
<dbReference type="InterPro" id="IPR005225">
    <property type="entry name" value="Small_GTP-bd"/>
</dbReference>
<keyword evidence="3 6" id="KW-0547">Nucleotide-binding</keyword>
<proteinExistence type="inferred from homology"/>
<feature type="binding site" evidence="6">
    <location>
        <position position="256"/>
    </location>
    <ligand>
        <name>Mg(2+)</name>
        <dbReference type="ChEBI" id="CHEBI:18420"/>
    </ligand>
</feature>
<comment type="subunit">
    <text evidence="6">Homodimer. Heterotetramer of two MnmE and two MnmG subunits.</text>
</comment>
<organism evidence="9 10">
    <name type="scientific">Undibacterium terreum</name>
    <dbReference type="NCBI Taxonomy" id="1224302"/>
    <lineage>
        <taxon>Bacteria</taxon>
        <taxon>Pseudomonadati</taxon>
        <taxon>Pseudomonadota</taxon>
        <taxon>Betaproteobacteria</taxon>
        <taxon>Burkholderiales</taxon>
        <taxon>Oxalobacteraceae</taxon>
        <taxon>Undibacterium</taxon>
    </lineage>
</organism>
<dbReference type="InterPro" id="IPR004520">
    <property type="entry name" value="GTPase_MnmE"/>
</dbReference>
<dbReference type="Pfam" id="PF01926">
    <property type="entry name" value="MMR_HSR1"/>
    <property type="match status" value="1"/>
</dbReference>
<dbReference type="EC" id="3.6.-.-" evidence="6"/>
<dbReference type="GO" id="GO:0003924">
    <property type="term" value="F:GTPase activity"/>
    <property type="evidence" value="ECO:0007669"/>
    <property type="project" value="UniProtKB-UniRule"/>
</dbReference>
<feature type="binding site" evidence="6">
    <location>
        <begin position="275"/>
        <end position="278"/>
    </location>
    <ligand>
        <name>GTP</name>
        <dbReference type="ChEBI" id="CHEBI:37565"/>
    </ligand>
</feature>
<evidence type="ECO:0000256" key="2">
    <source>
        <dbReference type="ARBA" id="ARBA00022694"/>
    </source>
</evidence>
<dbReference type="CDD" id="cd04164">
    <property type="entry name" value="trmE"/>
    <property type="match status" value="1"/>
</dbReference>
<feature type="binding site" evidence="6">
    <location>
        <position position="24"/>
    </location>
    <ligand>
        <name>(6S)-5-formyl-5,6,7,8-tetrahydrofolate</name>
        <dbReference type="ChEBI" id="CHEBI:57457"/>
    </ligand>
</feature>
<comment type="caution">
    <text evidence="6">Lacks conserved residue(s) required for the propagation of feature annotation.</text>
</comment>
<dbReference type="CDD" id="cd14858">
    <property type="entry name" value="TrmE_N"/>
    <property type="match status" value="1"/>
</dbReference>
<dbReference type="InterPro" id="IPR006073">
    <property type="entry name" value="GTP-bd"/>
</dbReference>
<dbReference type="Pfam" id="PF12631">
    <property type="entry name" value="MnmE_helical"/>
    <property type="match status" value="1"/>
</dbReference>
<evidence type="ECO:0000313" key="9">
    <source>
        <dbReference type="EMBL" id="GGC96312.1"/>
    </source>
</evidence>
<evidence type="ECO:0000259" key="8">
    <source>
        <dbReference type="PROSITE" id="PS51709"/>
    </source>
</evidence>
<keyword evidence="6" id="KW-0963">Cytoplasm</keyword>
<dbReference type="GO" id="GO:0046872">
    <property type="term" value="F:metal ion binding"/>
    <property type="evidence" value="ECO:0007669"/>
    <property type="project" value="UniProtKB-KW"/>
</dbReference>
<dbReference type="EMBL" id="BMED01000006">
    <property type="protein sequence ID" value="GGC96312.1"/>
    <property type="molecule type" value="Genomic_DNA"/>
</dbReference>
<feature type="domain" description="TrmE-type G" evidence="8">
    <location>
        <begin position="221"/>
        <end position="388"/>
    </location>
</feature>
<dbReference type="NCBIfam" id="TIGR00450">
    <property type="entry name" value="mnmE_trmE_thdF"/>
    <property type="match status" value="1"/>
</dbReference>
<feature type="binding site" evidence="6">
    <location>
        <position position="466"/>
    </location>
    <ligand>
        <name>(6S)-5-formyl-5,6,7,8-tetrahydrofolate</name>
        <dbReference type="ChEBI" id="CHEBI:57457"/>
    </ligand>
</feature>
<feature type="binding site" evidence="6">
    <location>
        <position position="235"/>
    </location>
    <ligand>
        <name>Mg(2+)</name>
        <dbReference type="ChEBI" id="CHEBI:18420"/>
    </ligand>
</feature>
<dbReference type="GO" id="GO:0002098">
    <property type="term" value="P:tRNA wobble uridine modification"/>
    <property type="evidence" value="ECO:0007669"/>
    <property type="project" value="TreeGrafter"/>
</dbReference>
<name>A0A916V0G8_9BURK</name>
<comment type="cofactor">
    <cofactor evidence="6">
        <name>K(+)</name>
        <dbReference type="ChEBI" id="CHEBI:29103"/>
    </cofactor>
    <text evidence="6">Binds 1 potassium ion per subunit.</text>
</comment>
<evidence type="ECO:0000256" key="1">
    <source>
        <dbReference type="ARBA" id="ARBA00011043"/>
    </source>
</evidence>
<feature type="binding site" evidence="6">
    <location>
        <position position="252"/>
    </location>
    <ligand>
        <name>K(+)</name>
        <dbReference type="ChEBI" id="CHEBI:29103"/>
    </ligand>
</feature>
<keyword evidence="6" id="KW-0460">Magnesium</keyword>
<reference evidence="9" key="2">
    <citation type="submission" date="2020-09" db="EMBL/GenBank/DDBJ databases">
        <authorList>
            <person name="Sun Q."/>
            <person name="Zhou Y."/>
        </authorList>
    </citation>
    <scope>NUCLEOTIDE SEQUENCE</scope>
    <source>
        <strain evidence="9">CGMCC 1.10998</strain>
    </source>
</reference>
<gene>
    <name evidence="6 9" type="primary">mnmE</name>
    <name evidence="6" type="synonym">trmE</name>
    <name evidence="9" type="ORF">GCM10011396_49640</name>
</gene>
<dbReference type="InterPro" id="IPR027417">
    <property type="entry name" value="P-loop_NTPase"/>
</dbReference>
<dbReference type="InterPro" id="IPR027368">
    <property type="entry name" value="MnmE_dom2"/>
</dbReference>
<dbReference type="Pfam" id="PF10396">
    <property type="entry name" value="TrmE_N"/>
    <property type="match status" value="1"/>
</dbReference>
<keyword evidence="2 6" id="KW-0819">tRNA processing</keyword>
<dbReference type="PRINTS" id="PR00449">
    <property type="entry name" value="RASTRNSFRMNG"/>
</dbReference>
<feature type="binding site" evidence="6">
    <location>
        <begin position="250"/>
        <end position="256"/>
    </location>
    <ligand>
        <name>GTP</name>
        <dbReference type="ChEBI" id="CHEBI:37565"/>
    </ligand>
</feature>
<evidence type="ECO:0000256" key="3">
    <source>
        <dbReference type="ARBA" id="ARBA00022741"/>
    </source>
</evidence>
<evidence type="ECO:0000256" key="4">
    <source>
        <dbReference type="ARBA" id="ARBA00022958"/>
    </source>
</evidence>
<dbReference type="Gene3D" id="1.20.120.430">
    <property type="entry name" value="tRNA modification GTPase MnmE domain 2"/>
    <property type="match status" value="1"/>
</dbReference>
<dbReference type="RefSeq" id="WP_188568824.1">
    <property type="nucleotide sequence ID" value="NZ_BMED01000006.1"/>
</dbReference>